<evidence type="ECO:0000256" key="4">
    <source>
        <dbReference type="ARBA" id="ARBA00022794"/>
    </source>
</evidence>
<feature type="signal peptide" evidence="6">
    <location>
        <begin position="1"/>
        <end position="26"/>
    </location>
</feature>
<feature type="chain" id="PRO_5040396694" description="Tectonic domain-containing protein" evidence="6">
    <location>
        <begin position="27"/>
        <end position="614"/>
    </location>
</feature>
<dbReference type="InterPro" id="IPR011677">
    <property type="entry name" value="TCTN1-3_dom"/>
</dbReference>
<evidence type="ECO:0000259" key="7">
    <source>
        <dbReference type="Pfam" id="PF07773"/>
    </source>
</evidence>
<feature type="domain" description="Tectonic-1-3 N-terminal" evidence="8">
    <location>
        <begin position="99"/>
        <end position="188"/>
    </location>
</feature>
<dbReference type="Pfam" id="PF25752">
    <property type="entry name" value="DUF1619_N"/>
    <property type="match status" value="1"/>
</dbReference>
<dbReference type="OrthoDB" id="184109at2759"/>
<dbReference type="PANTHER" id="PTHR14611">
    <property type="entry name" value="TECTONIC FAMILY MEMBER"/>
    <property type="match status" value="1"/>
</dbReference>
<keyword evidence="4" id="KW-0970">Cilium biogenesis/degradation</keyword>
<feature type="domain" description="Tectonic-1-3" evidence="7">
    <location>
        <begin position="395"/>
        <end position="553"/>
    </location>
</feature>
<dbReference type="AlphaFoldDB" id="A0A9Q1I7A2"/>
<evidence type="ECO:0000259" key="8">
    <source>
        <dbReference type="Pfam" id="PF25752"/>
    </source>
</evidence>
<accession>A0A9Q1I7A2</accession>
<evidence type="ECO:0000313" key="10">
    <source>
        <dbReference type="Proteomes" id="UP001152803"/>
    </source>
</evidence>
<gene>
    <name evidence="9" type="ORF">COCON_G00031430</name>
</gene>
<evidence type="ECO:0000256" key="3">
    <source>
        <dbReference type="ARBA" id="ARBA00022729"/>
    </source>
</evidence>
<keyword evidence="3 6" id="KW-0732">Signal</keyword>
<sequence>MADSFMFHAVHCFSFMIILSNQRAVAQPTSPETFTAKPTETDSRATIEFVTLVPGSLPTVTTEVGTMPTKDADFTTARASTEPDTIPTDATTDINVMTTEAATEANIMPTDASTSVCTCDFTNGLCDIGCCCDTIDCGTSSVFTGCEIEESSGVCIENWLMFRGNVNPTLITVNDTFFCVRNENDQLKDYLRLPDVSSLPRIQSLFSFQKDTTNPSTASTTFYRVDDAILTKFKSSSVLGVLKQPSPGTASTSCVDRNPARFLRSVSLLCSRSVTALSCLGDPRLNARSYFNGISLLKAPMPQNISIPNLTIPVLPWSEWPEPSLQNDSCFNVVSKVEFSVGYTSGGELTKASVKVTLMNTRLNSVLLQDHAVQYLLASPSPTPGPSRAIGLALGAPVIGRFGDNIRSLTVQGTSQGGKCSNLPDAQTPVLFTHNLFTGCSFSFLSDNCYELRSQLFGILEGAAIPEQVAMNSGTQPNWTRVIVQNCSYTPSDNSCESGCLVPLSLSVQLLWARQGLLSLPQKQILGAKFIFRCQAVKCPVTSLAITTDVTFSDATGYPESPRGKPQPQWKFPFGFFSRGAEEQDAELVMNHYEDGGAAWGTVCFFIFLLSVIL</sequence>
<dbReference type="EMBL" id="JAFJMO010000002">
    <property type="protein sequence ID" value="KAJ8284293.1"/>
    <property type="molecule type" value="Genomic_DNA"/>
</dbReference>
<keyword evidence="5" id="KW-0325">Glycoprotein</keyword>
<comment type="subunit">
    <text evidence="2">Part of the tectonic-like complex (also named B9 complex).</text>
</comment>
<protein>
    <recommendedName>
        <fullName evidence="11">Tectonic domain-containing protein</fullName>
    </recommendedName>
</protein>
<reference evidence="9" key="1">
    <citation type="journal article" date="2023" name="Science">
        <title>Genome structures resolve the early diversification of teleost fishes.</title>
        <authorList>
            <person name="Parey E."/>
            <person name="Louis A."/>
            <person name="Montfort J."/>
            <person name="Bouchez O."/>
            <person name="Roques C."/>
            <person name="Iampietro C."/>
            <person name="Lluch J."/>
            <person name="Castinel A."/>
            <person name="Donnadieu C."/>
            <person name="Desvignes T."/>
            <person name="Floi Bucao C."/>
            <person name="Jouanno E."/>
            <person name="Wen M."/>
            <person name="Mejri S."/>
            <person name="Dirks R."/>
            <person name="Jansen H."/>
            <person name="Henkel C."/>
            <person name="Chen W.J."/>
            <person name="Zahm M."/>
            <person name="Cabau C."/>
            <person name="Klopp C."/>
            <person name="Thompson A.W."/>
            <person name="Robinson-Rechavi M."/>
            <person name="Braasch I."/>
            <person name="Lecointre G."/>
            <person name="Bobe J."/>
            <person name="Postlethwait J.H."/>
            <person name="Berthelot C."/>
            <person name="Roest Crollius H."/>
            <person name="Guiguen Y."/>
        </authorList>
    </citation>
    <scope>NUCLEOTIDE SEQUENCE</scope>
    <source>
        <strain evidence="9">Concon-B</strain>
    </source>
</reference>
<dbReference type="Proteomes" id="UP001152803">
    <property type="component" value="Unassembled WGS sequence"/>
</dbReference>
<dbReference type="InterPro" id="IPR040354">
    <property type="entry name" value="TCTN1-3"/>
</dbReference>
<evidence type="ECO:0000256" key="1">
    <source>
        <dbReference type="ARBA" id="ARBA00007633"/>
    </source>
</evidence>
<organism evidence="9 10">
    <name type="scientific">Conger conger</name>
    <name type="common">Conger eel</name>
    <name type="synonym">Muraena conger</name>
    <dbReference type="NCBI Taxonomy" id="82655"/>
    <lineage>
        <taxon>Eukaryota</taxon>
        <taxon>Metazoa</taxon>
        <taxon>Chordata</taxon>
        <taxon>Craniata</taxon>
        <taxon>Vertebrata</taxon>
        <taxon>Euteleostomi</taxon>
        <taxon>Actinopterygii</taxon>
        <taxon>Neopterygii</taxon>
        <taxon>Teleostei</taxon>
        <taxon>Anguilliformes</taxon>
        <taxon>Congridae</taxon>
        <taxon>Conger</taxon>
    </lineage>
</organism>
<dbReference type="PANTHER" id="PTHR14611:SF4">
    <property type="entry name" value="TECTONIC-3"/>
    <property type="match status" value="1"/>
</dbReference>
<comment type="caution">
    <text evidence="9">The sequence shown here is derived from an EMBL/GenBank/DDBJ whole genome shotgun (WGS) entry which is preliminary data.</text>
</comment>
<evidence type="ECO:0000256" key="2">
    <source>
        <dbReference type="ARBA" id="ARBA00011495"/>
    </source>
</evidence>
<dbReference type="GO" id="GO:0007224">
    <property type="term" value="P:smoothened signaling pathway"/>
    <property type="evidence" value="ECO:0007669"/>
    <property type="project" value="TreeGrafter"/>
</dbReference>
<name>A0A9Q1I7A2_CONCO</name>
<evidence type="ECO:0008006" key="11">
    <source>
        <dbReference type="Google" id="ProtNLM"/>
    </source>
</evidence>
<dbReference type="GO" id="GO:0060271">
    <property type="term" value="P:cilium assembly"/>
    <property type="evidence" value="ECO:0007669"/>
    <property type="project" value="TreeGrafter"/>
</dbReference>
<evidence type="ECO:0000313" key="9">
    <source>
        <dbReference type="EMBL" id="KAJ8284293.1"/>
    </source>
</evidence>
<evidence type="ECO:0000256" key="6">
    <source>
        <dbReference type="SAM" id="SignalP"/>
    </source>
</evidence>
<keyword evidence="10" id="KW-1185">Reference proteome</keyword>
<dbReference type="InterPro" id="IPR057724">
    <property type="entry name" value="TCTN1-3_N"/>
</dbReference>
<proteinExistence type="inferred from homology"/>
<dbReference type="Pfam" id="PF07773">
    <property type="entry name" value="TCTN_DUF1619"/>
    <property type="match status" value="2"/>
</dbReference>
<comment type="similarity">
    <text evidence="1">Belongs to the tectonic family.</text>
</comment>
<feature type="domain" description="Tectonic-1-3" evidence="7">
    <location>
        <begin position="221"/>
        <end position="374"/>
    </location>
</feature>
<evidence type="ECO:0000256" key="5">
    <source>
        <dbReference type="ARBA" id="ARBA00023180"/>
    </source>
</evidence>